<feature type="region of interest" description="Disordered" evidence="2">
    <location>
        <begin position="136"/>
        <end position="159"/>
    </location>
</feature>
<dbReference type="Proteomes" id="UP000594262">
    <property type="component" value="Unplaced"/>
</dbReference>
<proteinExistence type="predicted"/>
<organism evidence="3 4">
    <name type="scientific">Clytia hemisphaerica</name>
    <dbReference type="NCBI Taxonomy" id="252671"/>
    <lineage>
        <taxon>Eukaryota</taxon>
        <taxon>Metazoa</taxon>
        <taxon>Cnidaria</taxon>
        <taxon>Hydrozoa</taxon>
        <taxon>Hydroidolina</taxon>
        <taxon>Leptothecata</taxon>
        <taxon>Obeliida</taxon>
        <taxon>Clytiidae</taxon>
        <taxon>Clytia</taxon>
    </lineage>
</organism>
<evidence type="ECO:0000256" key="2">
    <source>
        <dbReference type="SAM" id="MobiDB-lite"/>
    </source>
</evidence>
<keyword evidence="1" id="KW-0175">Coiled coil</keyword>
<feature type="coiled-coil region" evidence="1">
    <location>
        <begin position="175"/>
        <end position="202"/>
    </location>
</feature>
<dbReference type="GeneID" id="136813277"/>
<dbReference type="AlphaFoldDB" id="A0A7M5WX30"/>
<dbReference type="PANTHER" id="PTHR33309">
    <property type="entry name" value="KERATIN, ULTRA HIGH-SULFUR MATRIX PROTEIN-LIKE"/>
    <property type="match status" value="1"/>
</dbReference>
<reference evidence="3" key="1">
    <citation type="submission" date="2021-01" db="UniProtKB">
        <authorList>
            <consortium name="EnsemblMetazoa"/>
        </authorList>
    </citation>
    <scope>IDENTIFICATION</scope>
</reference>
<protein>
    <recommendedName>
        <fullName evidence="5">Myb-like domain-containing protein</fullName>
    </recommendedName>
</protein>
<evidence type="ECO:0000256" key="1">
    <source>
        <dbReference type="SAM" id="Coils"/>
    </source>
</evidence>
<dbReference type="RefSeq" id="XP_066925889.1">
    <property type="nucleotide sequence ID" value="XM_067069788.1"/>
</dbReference>
<name>A0A7M5WX30_9CNID</name>
<evidence type="ECO:0000313" key="3">
    <source>
        <dbReference type="EnsemblMetazoa" id="CLYHEMP014404.1"/>
    </source>
</evidence>
<accession>A0A7M5WX30</accession>
<dbReference type="EnsemblMetazoa" id="CLYHEMT014404.1">
    <property type="protein sequence ID" value="CLYHEMP014404.1"/>
    <property type="gene ID" value="CLYHEMG014404"/>
</dbReference>
<keyword evidence="4" id="KW-1185">Reference proteome</keyword>
<sequence>MSVKSSPLIWTNEKEIMLLREVLVSQPHQFKEKTPKRGEKWQQIADNLNKSDQFNNKASTRAVREKTNALIHAFRQTQRAELAATGISPDPTEKEVLCEEICLQIDEFTRILAESGKAAKDVEKDKLLGEDIRQKAMESQSQTLKRKSESSDEEVLKKRRSSGSDAVCFLREKSEADVKMREKELEVQNQRLQLEATKIQNDQNNFINMFALMSNQMQQNQQMTLNIIERLTNSDKGENGQ</sequence>
<dbReference type="PANTHER" id="PTHR33309:SF1">
    <property type="entry name" value="MYB_SANT-LIKE DNA-BINDING DOMAIN-CONTAINING PROTEIN"/>
    <property type="match status" value="1"/>
</dbReference>
<dbReference type="OrthoDB" id="10068023at2759"/>
<evidence type="ECO:0008006" key="5">
    <source>
        <dbReference type="Google" id="ProtNLM"/>
    </source>
</evidence>
<evidence type="ECO:0000313" key="4">
    <source>
        <dbReference type="Proteomes" id="UP000594262"/>
    </source>
</evidence>
<feature type="compositionally biased region" description="Basic and acidic residues" evidence="2">
    <location>
        <begin position="146"/>
        <end position="156"/>
    </location>
</feature>